<dbReference type="EMBL" id="LIXZ01000004">
    <property type="protein sequence ID" value="KPL60226.1"/>
    <property type="molecule type" value="Genomic_DNA"/>
</dbReference>
<name>A0A0N8GH39_9BACI</name>
<dbReference type="PATRIC" id="fig|218284.4.peg.2736"/>
<evidence type="ECO:0000313" key="3">
    <source>
        <dbReference type="Proteomes" id="UP000050398"/>
    </source>
</evidence>
<evidence type="ECO:0000256" key="1">
    <source>
        <dbReference type="SAM" id="MobiDB-lite"/>
    </source>
</evidence>
<organism evidence="2 3">
    <name type="scientific">Rossellomorea vietnamensis</name>
    <dbReference type="NCBI Taxonomy" id="218284"/>
    <lineage>
        <taxon>Bacteria</taxon>
        <taxon>Bacillati</taxon>
        <taxon>Bacillota</taxon>
        <taxon>Bacilli</taxon>
        <taxon>Bacillales</taxon>
        <taxon>Bacillaceae</taxon>
        <taxon>Rossellomorea</taxon>
    </lineage>
</organism>
<protein>
    <submittedName>
        <fullName evidence="2">Uncharacterized protein</fullName>
    </submittedName>
</protein>
<sequence length="72" mass="8231">MNGKHKNGSCAYPHLTSGNRGDIRNGKIVTYNSKRARYLNEQYIRYFSIPFKKQLPHEVDAAVNPLIILILS</sequence>
<accession>A0A0N8GH39</accession>
<dbReference type="RefSeq" id="WP_060671640.1">
    <property type="nucleotide sequence ID" value="NZ_LIXZ01000004.1"/>
</dbReference>
<comment type="caution">
    <text evidence="2">The sequence shown here is derived from an EMBL/GenBank/DDBJ whole genome shotgun (WGS) entry which is preliminary data.</text>
</comment>
<dbReference type="Proteomes" id="UP000050398">
    <property type="component" value="Unassembled WGS sequence"/>
</dbReference>
<dbReference type="AlphaFoldDB" id="A0A0N8GH39"/>
<evidence type="ECO:0000313" key="2">
    <source>
        <dbReference type="EMBL" id="KPL60226.1"/>
    </source>
</evidence>
<gene>
    <name evidence="2" type="ORF">AM506_06245</name>
</gene>
<proteinExistence type="predicted"/>
<reference evidence="2 3" key="1">
    <citation type="submission" date="2015-08" db="EMBL/GenBank/DDBJ databases">
        <title>Draft Genome Sequence of Bacillus vietnamensis UCD-SED5.</title>
        <authorList>
            <person name="Lee R.D."/>
            <person name="Jospin G."/>
            <person name="Lang J.M."/>
            <person name="Coil D.A."/>
            <person name="Eisen J.A."/>
        </authorList>
    </citation>
    <scope>NUCLEOTIDE SEQUENCE [LARGE SCALE GENOMIC DNA]</scope>
    <source>
        <strain evidence="2 3">UCD-SED5</strain>
    </source>
</reference>
<feature type="region of interest" description="Disordered" evidence="1">
    <location>
        <begin position="1"/>
        <end position="22"/>
    </location>
</feature>